<feature type="compositionally biased region" description="Polar residues" evidence="1">
    <location>
        <begin position="1"/>
        <end position="23"/>
    </location>
</feature>
<comment type="caution">
    <text evidence="2">The sequence shown here is derived from an EMBL/GenBank/DDBJ whole genome shotgun (WGS) entry which is preliminary data.</text>
</comment>
<feature type="compositionally biased region" description="Basic and acidic residues" evidence="1">
    <location>
        <begin position="134"/>
        <end position="143"/>
    </location>
</feature>
<evidence type="ECO:0008006" key="4">
    <source>
        <dbReference type="Google" id="ProtNLM"/>
    </source>
</evidence>
<feature type="compositionally biased region" description="Low complexity" evidence="1">
    <location>
        <begin position="713"/>
        <end position="735"/>
    </location>
</feature>
<gene>
    <name evidence="2" type="ORF">H0H81_001215</name>
</gene>
<evidence type="ECO:0000313" key="2">
    <source>
        <dbReference type="EMBL" id="KAG5638214.1"/>
    </source>
</evidence>
<reference evidence="2" key="2">
    <citation type="submission" date="2021-10" db="EMBL/GenBank/DDBJ databases">
        <title>Phylogenomics reveals ancestral predisposition of the termite-cultivated fungus Termitomyces towards a domesticated lifestyle.</title>
        <authorList>
            <person name="Auxier B."/>
            <person name="Grum-Grzhimaylo A."/>
            <person name="Cardenas M.E."/>
            <person name="Lodge J.D."/>
            <person name="Laessoe T."/>
            <person name="Pedersen O."/>
            <person name="Smith M.E."/>
            <person name="Kuyper T.W."/>
            <person name="Franco-Molano E.A."/>
            <person name="Baroni T.J."/>
            <person name="Aanen D.K."/>
        </authorList>
    </citation>
    <scope>NUCLEOTIDE SEQUENCE</scope>
    <source>
        <strain evidence="2">D49</strain>
    </source>
</reference>
<reference evidence="2" key="1">
    <citation type="submission" date="2021-02" db="EMBL/GenBank/DDBJ databases">
        <authorList>
            <person name="Nieuwenhuis M."/>
            <person name="Van De Peppel L.J.J."/>
        </authorList>
    </citation>
    <scope>NUCLEOTIDE SEQUENCE</scope>
    <source>
        <strain evidence="2">D49</strain>
    </source>
</reference>
<accession>A0A9P7FTS4</accession>
<feature type="region of interest" description="Disordered" evidence="1">
    <location>
        <begin position="653"/>
        <end position="836"/>
    </location>
</feature>
<keyword evidence="3" id="KW-1185">Reference proteome</keyword>
<dbReference type="Proteomes" id="UP000717328">
    <property type="component" value="Unassembled WGS sequence"/>
</dbReference>
<feature type="compositionally biased region" description="Polar residues" evidence="1">
    <location>
        <begin position="194"/>
        <end position="212"/>
    </location>
</feature>
<dbReference type="OrthoDB" id="298344at2759"/>
<organism evidence="2 3">
    <name type="scientific">Sphagnurus paluster</name>
    <dbReference type="NCBI Taxonomy" id="117069"/>
    <lineage>
        <taxon>Eukaryota</taxon>
        <taxon>Fungi</taxon>
        <taxon>Dikarya</taxon>
        <taxon>Basidiomycota</taxon>
        <taxon>Agaricomycotina</taxon>
        <taxon>Agaricomycetes</taxon>
        <taxon>Agaricomycetidae</taxon>
        <taxon>Agaricales</taxon>
        <taxon>Tricholomatineae</taxon>
        <taxon>Lyophyllaceae</taxon>
        <taxon>Sphagnurus</taxon>
    </lineage>
</organism>
<feature type="region of interest" description="Disordered" evidence="1">
    <location>
        <begin position="177"/>
        <end position="228"/>
    </location>
</feature>
<feature type="compositionally biased region" description="Polar residues" evidence="1">
    <location>
        <begin position="389"/>
        <end position="398"/>
    </location>
</feature>
<feature type="compositionally biased region" description="Polar residues" evidence="1">
    <location>
        <begin position="743"/>
        <end position="758"/>
    </location>
</feature>
<feature type="region of interest" description="Disordered" evidence="1">
    <location>
        <begin position="945"/>
        <end position="974"/>
    </location>
</feature>
<feature type="compositionally biased region" description="Low complexity" evidence="1">
    <location>
        <begin position="777"/>
        <end position="788"/>
    </location>
</feature>
<evidence type="ECO:0000256" key="1">
    <source>
        <dbReference type="SAM" id="MobiDB-lite"/>
    </source>
</evidence>
<feature type="region of interest" description="Disordered" evidence="1">
    <location>
        <begin position="132"/>
        <end position="165"/>
    </location>
</feature>
<proteinExistence type="predicted"/>
<sequence>MYPQKPNSQANTSADEFSPSDDQTPPPSNDLKPNMLFTPPLGTSYDELFTSPIPTSVSERKLPVSFFVSHIDIPPLPKGVTRETYRRLQKKPQFTLREVKNQRVPPINLPTHLNLGDALQAAINNNGAIKTVSHQRDQMDKASKSSALTSSNHISNKAGKNRGQKSFLNEFGVADVSKKAKSDHHREPLARRMSVNSSISAPTGSASRNSAPSALAPTQHPDPGDAYTTYNMEKDIVQLIIPGIPDCSYHILSSNTRFVQRTYEELISRRVVRTASHHRLWEEVPVSEGRRFVTELPPPTRNSLHGVEDKLTTGGWLDLLWEEEEDSEEEQEDDDEIEYLGAVDPRQSVHQSFTARREKSAGHSKIPNMPKPTIHIEDSASEDELPSEWPSSKPQPRSSMGYRRVQHGSKGRRPRDEDEYRPSQKALGKQRAVSPDIYMVHSQPLPPSSTAQLSMPLNGTRSEDLKSQVSLNPVAPPLVQPLTDHSALATHMITPNLGSSSSHVLSHSVGYPSVPQVTIDTPSRSMPTPATTVGPTSLLFTLDPPPSTDPAQHHPIVNHNSAPSPTMSGCSMSISNPSDNFLVHSPQISPFVYHSSALDSTTPFLASYPEIDSPAKLYSSTLQLDQPGREITEPTPAADGFLLESEHVPWMGHSPEDMPGLVNGTIDPSLLGGSPVDDETVTQPLVSYESSSPSPPPPTPSYLQSLVAYGSNSTSRAPSSAPSSRSSSTSRAPSPGLIYPFHSSDSAGPSHTGSNYTGERTPKRSRQRRSISNGVASTSNLYLSGSSSDQGASTQRDKSSSKADTSRGGKKSSRGRPQDSDDASGESNSEIEMPHKMKTKRTVAADWLQDDAPGYCHQCRYKNTILKVTCACSKRFCVRCLHTRCVPYHDLVQLSLTLRHFRYPKELAHDPSNPDFTCPVCKNYCTCDVCTTKRGEVYVRVRHHKAKGEPSTIPSKRKKFGKKTPQNPERPHLAGKTNLVAPSFVMPAGPTTYWATMYALNGDRLGPALVGNDGNEEVVVLQSSGRPNHTRNHKRKRIFIGEVQDIWGLEDRCLVRDVNPVSHHDKNNGPNERIYIGNKKLLAKTTPIDRRRRGTHVYIDHNRNYTQTYVAYDGHGFSSPLSSLEDTDGVDAGEGELLGHPNTEADFDTVVQGDLDCFLAKGPGSGFSEDSLADTDVARAISLGLLACGVSVKLSSC</sequence>
<feature type="compositionally biased region" description="Basic residues" evidence="1">
    <location>
        <begin position="404"/>
        <end position="413"/>
    </location>
</feature>
<dbReference type="EMBL" id="JABCKI010005774">
    <property type="protein sequence ID" value="KAG5638214.1"/>
    <property type="molecule type" value="Genomic_DNA"/>
</dbReference>
<feature type="compositionally biased region" description="Polar residues" evidence="1">
    <location>
        <begin position="144"/>
        <end position="155"/>
    </location>
</feature>
<evidence type="ECO:0000313" key="3">
    <source>
        <dbReference type="Proteomes" id="UP000717328"/>
    </source>
</evidence>
<feature type="region of interest" description="Disordered" evidence="1">
    <location>
        <begin position="1"/>
        <end position="37"/>
    </location>
</feature>
<name>A0A9P7FTS4_9AGAR</name>
<feature type="compositionally biased region" description="Basic and acidic residues" evidence="1">
    <location>
        <begin position="795"/>
        <end position="807"/>
    </location>
</feature>
<feature type="compositionally biased region" description="Basic and acidic residues" evidence="1">
    <location>
        <begin position="177"/>
        <end position="190"/>
    </location>
</feature>
<protein>
    <recommendedName>
        <fullName evidence="4">Zinc-finger domain-containing protein</fullName>
    </recommendedName>
</protein>
<feature type="region of interest" description="Disordered" evidence="1">
    <location>
        <begin position="342"/>
        <end position="435"/>
    </location>
</feature>
<dbReference type="AlphaFoldDB" id="A0A9P7FTS4"/>